<dbReference type="EMBL" id="GEDG01031307">
    <property type="protein sequence ID" value="JAP11448.1"/>
    <property type="molecule type" value="Transcribed_RNA"/>
</dbReference>
<protein>
    <submittedName>
        <fullName evidence="1">Putative ovule protein</fullName>
    </submittedName>
</protein>
<name>A0A0V0GTM1_SOLCH</name>
<proteinExistence type="predicted"/>
<reference evidence="1" key="1">
    <citation type="submission" date="2015-12" db="EMBL/GenBank/DDBJ databases">
        <title>Gene expression during late stages of embryo sac development: a critical building block for successful pollen-pistil interactions.</title>
        <authorList>
            <person name="Liu Y."/>
            <person name="Joly V."/>
            <person name="Sabar M."/>
            <person name="Matton D.P."/>
        </authorList>
    </citation>
    <scope>NUCLEOTIDE SEQUENCE</scope>
</reference>
<organism evidence="1">
    <name type="scientific">Solanum chacoense</name>
    <name type="common">Chaco potato</name>
    <dbReference type="NCBI Taxonomy" id="4108"/>
    <lineage>
        <taxon>Eukaryota</taxon>
        <taxon>Viridiplantae</taxon>
        <taxon>Streptophyta</taxon>
        <taxon>Embryophyta</taxon>
        <taxon>Tracheophyta</taxon>
        <taxon>Spermatophyta</taxon>
        <taxon>Magnoliopsida</taxon>
        <taxon>eudicotyledons</taxon>
        <taxon>Gunneridae</taxon>
        <taxon>Pentapetalae</taxon>
        <taxon>asterids</taxon>
        <taxon>lamiids</taxon>
        <taxon>Solanales</taxon>
        <taxon>Solanaceae</taxon>
        <taxon>Solanoideae</taxon>
        <taxon>Solaneae</taxon>
        <taxon>Solanum</taxon>
    </lineage>
</organism>
<evidence type="ECO:0000313" key="1">
    <source>
        <dbReference type="EMBL" id="JAP11448.1"/>
    </source>
</evidence>
<feature type="non-terminal residue" evidence="1">
    <location>
        <position position="1"/>
    </location>
</feature>
<accession>A0A0V0GTM1</accession>
<sequence>NTWVTWSIKDLSNLISELDLTNLALLGSKFTRIRVEDRPAAFRIEIFLFSTELDDLFRKTIAG</sequence>
<dbReference type="AlphaFoldDB" id="A0A0V0GTM1"/>